<proteinExistence type="predicted"/>
<dbReference type="EMBL" id="OD003388">
    <property type="protein sequence ID" value="CAD7407718.1"/>
    <property type="molecule type" value="Genomic_DNA"/>
</dbReference>
<protein>
    <submittedName>
        <fullName evidence="1">Uncharacterized protein</fullName>
    </submittedName>
</protein>
<sequence>MIAEDEEIEGALLPSWGPGLAAALRGQDLCGVPLLLAFHILQAIAEHSPEVNDKTPSRVYRKRLPIYQLQRNDKLLHNRRLECPQEILLPPPLTHSILPVISFPANRCESSFVKVGQRVTFQCLARERGHFIVAEDDQAANQKPEFVFATRMKTRVFARACIYVILTLFLQDINAGEQNATQYSRTTTISSGQRHQPCAIRLRIPSLSTEAIILQNGFPPPRPLLLIGRVVRREMAESSRHASFLFVKQGGEEG</sequence>
<accession>A0A7R9H3N0</accession>
<gene>
    <name evidence="1" type="ORF">TPSB3V08_LOCUS6024</name>
</gene>
<evidence type="ECO:0000313" key="1">
    <source>
        <dbReference type="EMBL" id="CAD7407718.1"/>
    </source>
</evidence>
<dbReference type="AlphaFoldDB" id="A0A7R9H3N0"/>
<name>A0A7R9H3N0_TIMPO</name>
<organism evidence="1">
    <name type="scientific">Timema poppense</name>
    <name type="common">Walking stick</name>
    <dbReference type="NCBI Taxonomy" id="170557"/>
    <lineage>
        <taxon>Eukaryota</taxon>
        <taxon>Metazoa</taxon>
        <taxon>Ecdysozoa</taxon>
        <taxon>Arthropoda</taxon>
        <taxon>Hexapoda</taxon>
        <taxon>Insecta</taxon>
        <taxon>Pterygota</taxon>
        <taxon>Neoptera</taxon>
        <taxon>Polyneoptera</taxon>
        <taxon>Phasmatodea</taxon>
        <taxon>Timematodea</taxon>
        <taxon>Timematoidea</taxon>
        <taxon>Timematidae</taxon>
        <taxon>Timema</taxon>
    </lineage>
</organism>
<reference evidence="1" key="1">
    <citation type="submission" date="2020-11" db="EMBL/GenBank/DDBJ databases">
        <authorList>
            <person name="Tran Van P."/>
        </authorList>
    </citation>
    <scope>NUCLEOTIDE SEQUENCE</scope>
</reference>